<sequence length="110" mass="12646">MINILIKTHNNVVIYILANGHAQGNGYVNIVCASFSFILRTFLSILDCEEENFIVDNSLRGYLKFEASFGNLNKQSLFYYSRFLIQGVKDLCFEYPYDIKLILEETSGNK</sequence>
<dbReference type="EMBL" id="CP036557">
    <property type="protein sequence ID" value="QBK61655.1"/>
    <property type="molecule type" value="Genomic_DNA"/>
</dbReference>
<evidence type="ECO:0000256" key="4">
    <source>
        <dbReference type="ARBA" id="ARBA00022807"/>
    </source>
</evidence>
<proteinExistence type="inferred from homology"/>
<accession>A0AAP8YRG6</accession>
<dbReference type="GO" id="GO:0042254">
    <property type="term" value="P:ribosome biogenesis"/>
    <property type="evidence" value="ECO:0007669"/>
    <property type="project" value="UniProtKB-KW"/>
</dbReference>
<name>A0AAP8YRG6_9SPIR</name>
<evidence type="ECO:0000313" key="8">
    <source>
        <dbReference type="EMBL" id="QBK61655.1"/>
    </source>
</evidence>
<protein>
    <recommendedName>
        <fullName evidence="6">Ribosomal processing cysteine protease Prp</fullName>
    </recommendedName>
</protein>
<evidence type="ECO:0000313" key="9">
    <source>
        <dbReference type="Proteomes" id="UP000230633"/>
    </source>
</evidence>
<dbReference type="RefSeq" id="WP_025443446.1">
    <property type="nucleotide sequence ID" value="NZ_AP024371.1"/>
</dbReference>
<keyword evidence="1" id="KW-0690">Ribosome biogenesis</keyword>
<evidence type="ECO:0000256" key="5">
    <source>
        <dbReference type="ARBA" id="ARBA00044503"/>
    </source>
</evidence>
<reference evidence="8" key="2">
    <citation type="submission" date="2022-12" db="EMBL/GenBank/DDBJ databases">
        <title>Whole genome sequencing of Borrelia miyamotoi strains isolated at the Russian territory.</title>
        <authorList>
            <person name="Kuleshov K.V."/>
            <person name="Platonov A.E."/>
            <person name="Goptar I.A."/>
            <person name="Shipulin G.A."/>
            <person name="Markelov M.L."/>
            <person name="Koetsveld J."/>
            <person name="Kolyasnikova N.M."/>
            <person name="Sarksyan D.S."/>
            <person name="Toporkova M.G."/>
            <person name="Hovius J.W."/>
        </authorList>
    </citation>
    <scope>NUCLEOTIDE SEQUENCE</scope>
    <source>
        <strain evidence="7">Yekat-1</strain>
        <strain evidence="8">Yekat-76</strain>
    </source>
</reference>
<dbReference type="AlphaFoldDB" id="A0AAP8YRG6"/>
<dbReference type="GeneID" id="75118490"/>
<evidence type="ECO:0000313" key="10">
    <source>
        <dbReference type="Proteomes" id="UP000291995"/>
    </source>
</evidence>
<dbReference type="NCBIfam" id="NF011123">
    <property type="entry name" value="PRK14553.1-3"/>
    <property type="match status" value="1"/>
</dbReference>
<dbReference type="InterPro" id="IPR036764">
    <property type="entry name" value="Peptidase_Prp_sf"/>
</dbReference>
<keyword evidence="3" id="KW-0378">Hydrolase</keyword>
<evidence type="ECO:0000256" key="2">
    <source>
        <dbReference type="ARBA" id="ARBA00022670"/>
    </source>
</evidence>
<dbReference type="SUPFAM" id="SSF118010">
    <property type="entry name" value="TM1457-like"/>
    <property type="match status" value="1"/>
</dbReference>
<keyword evidence="2 8" id="KW-0645">Protease</keyword>
<evidence type="ECO:0000256" key="1">
    <source>
        <dbReference type="ARBA" id="ARBA00022517"/>
    </source>
</evidence>
<dbReference type="Proteomes" id="UP000230633">
    <property type="component" value="Chromosome"/>
</dbReference>
<dbReference type="Gene3D" id="3.30.70.1490">
    <property type="entry name" value="Cysteine protease Prp"/>
    <property type="match status" value="1"/>
</dbReference>
<keyword evidence="4" id="KW-0788">Thiol protease</keyword>
<evidence type="ECO:0000313" key="7">
    <source>
        <dbReference type="EMBL" id="ATQ15673.1"/>
    </source>
</evidence>
<gene>
    <name evidence="7" type="ORF">CNO13_00345</name>
    <name evidence="8" type="ORF">EZU67_00350</name>
</gene>
<organism evidence="8 10">
    <name type="scientific">Borrelia miyamotoi</name>
    <dbReference type="NCBI Taxonomy" id="47466"/>
    <lineage>
        <taxon>Bacteria</taxon>
        <taxon>Pseudomonadati</taxon>
        <taxon>Spirochaetota</taxon>
        <taxon>Spirochaetia</taxon>
        <taxon>Spirochaetales</taxon>
        <taxon>Borreliaceae</taxon>
        <taxon>Borrelia</taxon>
    </lineage>
</organism>
<dbReference type="EMBL" id="CP024333">
    <property type="protein sequence ID" value="ATQ15673.1"/>
    <property type="molecule type" value="Genomic_DNA"/>
</dbReference>
<keyword evidence="9" id="KW-1185">Reference proteome</keyword>
<dbReference type="GO" id="GO:0008234">
    <property type="term" value="F:cysteine-type peptidase activity"/>
    <property type="evidence" value="ECO:0007669"/>
    <property type="project" value="UniProtKB-KW"/>
</dbReference>
<comment type="similarity">
    <text evidence="5">Belongs to the Prp family.</text>
</comment>
<evidence type="ECO:0000256" key="3">
    <source>
        <dbReference type="ARBA" id="ARBA00022801"/>
    </source>
</evidence>
<reference evidence="10" key="1">
    <citation type="submission" date="2019-03" db="EMBL/GenBank/DDBJ databases">
        <title>Whole genome sequencing of Borrelia miyamotoi strains isolated at the Russian territory.</title>
        <authorList>
            <person name="Kuleshov K.V."/>
            <person name="Platonov A.E."/>
            <person name="Goptar I.A."/>
            <person name="Shipulin G.A."/>
            <person name="Markelov M.L."/>
            <person name="Koetsveld J."/>
            <person name="Kolyasnikova N.M."/>
            <person name="Sarksyan D.S."/>
            <person name="Toporkova M.G."/>
            <person name="Hovius J.W."/>
        </authorList>
    </citation>
    <scope>NUCLEOTIDE SEQUENCE [LARGE SCALE GENOMIC DNA]</scope>
    <source>
        <strain evidence="9">Yekat-1</strain>
        <strain evidence="10">Yekat-76</strain>
    </source>
</reference>
<dbReference type="Proteomes" id="UP000291995">
    <property type="component" value="Chromosome"/>
</dbReference>
<dbReference type="Pfam" id="PF04327">
    <property type="entry name" value="Peptidase_Prp"/>
    <property type="match status" value="1"/>
</dbReference>
<dbReference type="GO" id="GO:0006508">
    <property type="term" value="P:proteolysis"/>
    <property type="evidence" value="ECO:0007669"/>
    <property type="project" value="UniProtKB-KW"/>
</dbReference>
<dbReference type="InterPro" id="IPR007422">
    <property type="entry name" value="Peptidase_Prp"/>
</dbReference>
<evidence type="ECO:0000256" key="6">
    <source>
        <dbReference type="ARBA" id="ARBA00044538"/>
    </source>
</evidence>